<keyword evidence="3 5" id="KW-0647">Proteasome</keyword>
<dbReference type="PANTHER" id="PTHR10943:SF1">
    <property type="entry name" value="26S PROTEASOME NON-ATPASE REGULATORY SUBUNIT 2"/>
    <property type="match status" value="1"/>
</dbReference>
<accession>A0AAN6JTJ7</accession>
<organism evidence="9 10">
    <name type="scientific">Tilletia horrida</name>
    <dbReference type="NCBI Taxonomy" id="155126"/>
    <lineage>
        <taxon>Eukaryota</taxon>
        <taxon>Fungi</taxon>
        <taxon>Dikarya</taxon>
        <taxon>Basidiomycota</taxon>
        <taxon>Ustilaginomycotina</taxon>
        <taxon>Exobasidiomycetes</taxon>
        <taxon>Tilletiales</taxon>
        <taxon>Tilletiaceae</taxon>
        <taxon>Tilletia</taxon>
    </lineage>
</organism>
<dbReference type="GO" id="GO:0034515">
    <property type="term" value="C:proteasome storage granule"/>
    <property type="evidence" value="ECO:0007669"/>
    <property type="project" value="TreeGrafter"/>
</dbReference>
<protein>
    <recommendedName>
        <fullName evidence="5">26S proteasome regulatory subunit RPN1</fullName>
    </recommendedName>
</protein>
<dbReference type="PIRSF" id="PIRSF015965">
    <property type="entry name" value="26S_Psome_Rpn1"/>
    <property type="match status" value="1"/>
</dbReference>
<keyword evidence="2" id="KW-0677">Repeat</keyword>
<reference evidence="9" key="1">
    <citation type="journal article" date="2023" name="PhytoFront">
        <title>Draft Genome Resources of Seven Strains of Tilletia horrida, Causal Agent of Kernel Smut of Rice.</title>
        <authorList>
            <person name="Khanal S."/>
            <person name="Antony Babu S."/>
            <person name="Zhou X.G."/>
        </authorList>
    </citation>
    <scope>NUCLEOTIDE SEQUENCE</scope>
    <source>
        <strain evidence="9">TX6</strain>
    </source>
</reference>
<dbReference type="InterPro" id="IPR040892">
    <property type="entry name" value="RPN1_N"/>
</dbReference>
<dbReference type="InterPro" id="IPR011989">
    <property type="entry name" value="ARM-like"/>
</dbReference>
<evidence type="ECO:0000256" key="5">
    <source>
        <dbReference type="PIRNR" id="PIRNR015965"/>
    </source>
</evidence>
<dbReference type="AlphaFoldDB" id="A0AAN6JTJ7"/>
<dbReference type="InterPro" id="IPR041433">
    <property type="entry name" value="RPN1_C"/>
</dbReference>
<evidence type="ECO:0000256" key="3">
    <source>
        <dbReference type="ARBA" id="ARBA00022942"/>
    </source>
</evidence>
<gene>
    <name evidence="9" type="primary">RPN1</name>
    <name evidence="9" type="ORF">OC846_001425</name>
</gene>
<feature type="compositionally biased region" description="Basic and acidic residues" evidence="6">
    <location>
        <begin position="15"/>
        <end position="31"/>
    </location>
</feature>
<dbReference type="InterPro" id="IPR002015">
    <property type="entry name" value="Proteasome/cyclosome_rpt"/>
</dbReference>
<dbReference type="InterPro" id="IPR016024">
    <property type="entry name" value="ARM-type_fold"/>
</dbReference>
<dbReference type="Pfam" id="PF17781">
    <property type="entry name" value="RPN1_RPN2_N"/>
    <property type="match status" value="1"/>
</dbReference>
<name>A0AAN6JTJ7_9BASI</name>
<evidence type="ECO:0000256" key="1">
    <source>
        <dbReference type="ARBA" id="ARBA00005460"/>
    </source>
</evidence>
<feature type="compositionally biased region" description="Basic and acidic residues" evidence="6">
    <location>
        <begin position="43"/>
        <end position="67"/>
    </location>
</feature>
<comment type="function">
    <text evidence="4 5">Acts as a regulatory subunit of the 26 proteasome which is involved in the ATP-dependent degradation of ubiquitinated proteins.</text>
</comment>
<comment type="caution">
    <text evidence="9">The sequence shown here is derived from an EMBL/GenBank/DDBJ whole genome shotgun (WGS) entry which is preliminary data.</text>
</comment>
<evidence type="ECO:0000259" key="7">
    <source>
        <dbReference type="Pfam" id="PF17781"/>
    </source>
</evidence>
<evidence type="ECO:0000256" key="4">
    <source>
        <dbReference type="ARBA" id="ARBA00057191"/>
    </source>
</evidence>
<dbReference type="GO" id="GO:0005634">
    <property type="term" value="C:nucleus"/>
    <property type="evidence" value="ECO:0007669"/>
    <property type="project" value="TreeGrafter"/>
</dbReference>
<dbReference type="InterPro" id="IPR016643">
    <property type="entry name" value="26S_Psome_Rpn1"/>
</dbReference>
<evidence type="ECO:0000313" key="9">
    <source>
        <dbReference type="EMBL" id="KAK0556095.1"/>
    </source>
</evidence>
<dbReference type="EMBL" id="JAPDMZ010000020">
    <property type="protein sequence ID" value="KAK0556095.1"/>
    <property type="molecule type" value="Genomic_DNA"/>
</dbReference>
<feature type="compositionally biased region" description="Acidic residues" evidence="6">
    <location>
        <begin position="741"/>
        <end position="758"/>
    </location>
</feature>
<feature type="domain" description="26S proteasome non-ATPase regulatory subunit RPN1 C-terminal" evidence="8">
    <location>
        <begin position="979"/>
        <end position="1032"/>
    </location>
</feature>
<feature type="region of interest" description="Disordered" evidence="6">
    <location>
        <begin position="733"/>
        <end position="770"/>
    </location>
</feature>
<evidence type="ECO:0000313" key="10">
    <source>
        <dbReference type="Proteomes" id="UP001176517"/>
    </source>
</evidence>
<dbReference type="Pfam" id="PF18051">
    <property type="entry name" value="RPN1_C"/>
    <property type="match status" value="1"/>
</dbReference>
<feature type="domain" description="RPN1 N-terminal" evidence="7">
    <location>
        <begin position="74"/>
        <end position="462"/>
    </location>
</feature>
<dbReference type="Pfam" id="PF01851">
    <property type="entry name" value="PC_rep"/>
    <property type="match status" value="1"/>
</dbReference>
<dbReference type="GO" id="GO:0043161">
    <property type="term" value="P:proteasome-mediated ubiquitin-dependent protein catabolic process"/>
    <property type="evidence" value="ECO:0007669"/>
    <property type="project" value="TreeGrafter"/>
</dbReference>
<proteinExistence type="inferred from homology"/>
<dbReference type="GO" id="GO:0008540">
    <property type="term" value="C:proteasome regulatory particle, base subcomplex"/>
    <property type="evidence" value="ECO:0007669"/>
    <property type="project" value="UniProtKB-UniRule"/>
</dbReference>
<evidence type="ECO:0000259" key="8">
    <source>
        <dbReference type="Pfam" id="PF18051"/>
    </source>
</evidence>
<evidence type="ECO:0000256" key="2">
    <source>
        <dbReference type="ARBA" id="ARBA00022737"/>
    </source>
</evidence>
<feature type="region of interest" description="Disordered" evidence="6">
    <location>
        <begin position="1"/>
        <end position="67"/>
    </location>
</feature>
<comment type="similarity">
    <text evidence="1 5">Belongs to the proteasome subunit S2 family.</text>
</comment>
<sequence length="1035" mass="111899">MSRQGQESVIPVFSKDPEKKKDDKDGADDPTKNNSSATGAGADGKDGKAKEDANGKEKDKNEISQEDLQLKNELEMLIERLQESNQQLHRPALEALRTLIRTSTTSMTSVPKPLKFLRPHYPSLKRVYLSWKKDSADRSLLAQILSVLAMTYSDNGRRETLRFCLKARKVGLGENPEDPGLWGHEYMRHLASELGEEYNALQLAEVEDDEEIAAQASSSAAAAKAATTTAADATVDATSSATGDANGSAKPNGTAATDSLAPKISSSAAILTPEEEAELAGEPITTEQLIDLALLIVPFSLSHNAEADAVDLLLELESIDRLPPFVDKNTYARVCLYMVSCVSLLPPPDDVLFVRTAHEIYRKHDRYPEALALALRLNDIELIRADFEAPQSPAMRKQLAFMLARQQIPIEWLQDDEHPIEDQELVDAVSNTHLSSRFLYFGKELSVSEPKSLEDIYKTHLENTRSGTTGAGVDSARGNLASTFVNAFVNAGFGNDKLMVGAEEGQSWIYKNKGEGMLSAAASLGMSLLWDVDTGLGHIDKYTYSADENIKAGALLAYGILHCGVRSEVDTAIALLSEPLEGDSLSSKISAIVGLGMAYSGSCREDVSGLLLPLVADESQPIQVSSLAALSLGLVFVGSANEEIGPTILQTIMEREGSTLHEGEGAKWSRFLVLGLALLYLGRQDESDAAIELLKAIEGPLAKAAGVLVDMCAYAGTGNVLKIQSMLHLATDRNNKKSGSGEDEEGGEGAGDSENEENEANKDKEEGDEKLSDLTQSLAVLGVALVAMGEDVGAEMSLRHMSHLMHYGEPAQRRAVPLALALLNPSNPSMPILDTLSKYSHDSDLTVALNAILAMGLVGAGSNNARLAQMLRQLAVYYAKEPDCLFMVRVAQGLIHMGKGTIGINPYHTDRQLMSRTAVAGILSVLLSFTDAKSFVLDKSHWMLYYLTTAMYPRFLITLDESLEPLPVSVRVGKAVDVVGQAGKPKTISGFQTHTSPVRLGTYDRAELATEEYLSYAPVLEGFVLLRTNPGYEKP</sequence>
<dbReference type="SUPFAM" id="SSF48371">
    <property type="entry name" value="ARM repeat"/>
    <property type="match status" value="1"/>
</dbReference>
<keyword evidence="10" id="KW-1185">Reference proteome</keyword>
<dbReference type="FunFam" id="1.25.10.10:FF:000026">
    <property type="entry name" value="26S proteasome non-ATPase regulatory subunit 2"/>
    <property type="match status" value="1"/>
</dbReference>
<feature type="region of interest" description="Disordered" evidence="6">
    <location>
        <begin position="238"/>
        <end position="259"/>
    </location>
</feature>
<dbReference type="Proteomes" id="UP001176517">
    <property type="component" value="Unassembled WGS sequence"/>
</dbReference>
<feature type="compositionally biased region" description="Basic and acidic residues" evidence="6">
    <location>
        <begin position="759"/>
        <end position="770"/>
    </location>
</feature>
<dbReference type="GO" id="GO:0030234">
    <property type="term" value="F:enzyme regulator activity"/>
    <property type="evidence" value="ECO:0007669"/>
    <property type="project" value="UniProtKB-UniRule"/>
</dbReference>
<dbReference type="Gene3D" id="1.25.10.10">
    <property type="entry name" value="Leucine-rich Repeat Variant"/>
    <property type="match status" value="1"/>
</dbReference>
<dbReference type="PANTHER" id="PTHR10943">
    <property type="entry name" value="26S PROTEASOME NON-ATPASE REGULATORY SUBUNIT"/>
    <property type="match status" value="1"/>
</dbReference>
<evidence type="ECO:0000256" key="6">
    <source>
        <dbReference type="SAM" id="MobiDB-lite"/>
    </source>
</evidence>
<dbReference type="GO" id="GO:0042176">
    <property type="term" value="P:regulation of protein catabolic process"/>
    <property type="evidence" value="ECO:0007669"/>
    <property type="project" value="InterPro"/>
</dbReference>